<keyword evidence="3" id="KW-1185">Reference proteome</keyword>
<feature type="compositionally biased region" description="Basic and acidic residues" evidence="1">
    <location>
        <begin position="97"/>
        <end position="132"/>
    </location>
</feature>
<dbReference type="PANTHER" id="PTHR18034:SF3">
    <property type="entry name" value="PRE-MRNA-SPLICING FACTOR CWC22 HOMOLOG"/>
    <property type="match status" value="1"/>
</dbReference>
<sequence>MSSPIVTEKPRYGASSDSEESDASEASNDGLKNSNKIGSAVVVKGNSEYMEKSKDYGKRSRSRSNSRTKSSREDRRRKEKRQRSIGDEDEEESGSDTESKQYRRRDSYDRDDRSRRNRERDRRDRDPRRRNEGYWGAYAPSDRYYGENRNKDWGRNKEWRDSRGWKDDGWTRDEDRKRNRNREYELDQEKSRRDKERNSRRRRERSHSEDKENSQKKSRKDREEQRDTSAAAQGKVNDGGSSGSVREKDLPSKNLAAEEPVKQPEVPKKAVDILTTKTGGAYIPPARLKLMQKEITDKSSIAYQRLSWEALKKSIHGLINRVNTSNIAIISVKLMSENIVRGRGLLCRSLMQAQAASPTFSNVFAALISIINT</sequence>
<dbReference type="GO" id="GO:0000398">
    <property type="term" value="P:mRNA splicing, via spliceosome"/>
    <property type="evidence" value="ECO:0007669"/>
    <property type="project" value="TreeGrafter"/>
</dbReference>
<dbReference type="EMBL" id="KZ308583">
    <property type="protein sequence ID" value="KAG8231914.1"/>
    <property type="molecule type" value="Genomic_DNA"/>
</dbReference>
<dbReference type="InterPro" id="IPR050781">
    <property type="entry name" value="CWC22_splicing_factor"/>
</dbReference>
<dbReference type="Proteomes" id="UP000792457">
    <property type="component" value="Unassembled WGS sequence"/>
</dbReference>
<feature type="region of interest" description="Disordered" evidence="1">
    <location>
        <begin position="1"/>
        <end position="264"/>
    </location>
</feature>
<dbReference type="GO" id="GO:0003723">
    <property type="term" value="F:RNA binding"/>
    <property type="evidence" value="ECO:0007669"/>
    <property type="project" value="TreeGrafter"/>
</dbReference>
<evidence type="ECO:0000256" key="1">
    <source>
        <dbReference type="SAM" id="MobiDB-lite"/>
    </source>
</evidence>
<proteinExistence type="predicted"/>
<gene>
    <name evidence="2" type="ORF">J437_LFUL011383</name>
</gene>
<evidence type="ECO:0000313" key="3">
    <source>
        <dbReference type="Proteomes" id="UP000792457"/>
    </source>
</evidence>
<name>A0A8K0KD11_LADFU</name>
<feature type="compositionally biased region" description="Basic and acidic residues" evidence="1">
    <location>
        <begin position="70"/>
        <end position="86"/>
    </location>
</feature>
<dbReference type="Gene3D" id="1.25.40.180">
    <property type="match status" value="1"/>
</dbReference>
<protein>
    <submittedName>
        <fullName evidence="2">Uncharacterized protein</fullName>
    </submittedName>
</protein>
<dbReference type="GO" id="GO:0071013">
    <property type="term" value="C:catalytic step 2 spliceosome"/>
    <property type="evidence" value="ECO:0007669"/>
    <property type="project" value="TreeGrafter"/>
</dbReference>
<reference evidence="2" key="2">
    <citation type="submission" date="2017-10" db="EMBL/GenBank/DDBJ databases">
        <title>Ladona fulva Genome sequencing and assembly.</title>
        <authorList>
            <person name="Murali S."/>
            <person name="Richards S."/>
            <person name="Bandaranaike D."/>
            <person name="Bellair M."/>
            <person name="Blankenburg K."/>
            <person name="Chao H."/>
            <person name="Dinh H."/>
            <person name="Doddapaneni H."/>
            <person name="Dugan-Rocha S."/>
            <person name="Elkadiri S."/>
            <person name="Gnanaolivu R."/>
            <person name="Hernandez B."/>
            <person name="Skinner E."/>
            <person name="Javaid M."/>
            <person name="Lee S."/>
            <person name="Li M."/>
            <person name="Ming W."/>
            <person name="Munidasa M."/>
            <person name="Muniz J."/>
            <person name="Nguyen L."/>
            <person name="Hughes D."/>
            <person name="Osuji N."/>
            <person name="Pu L.-L."/>
            <person name="Puazo M."/>
            <person name="Qu C."/>
            <person name="Quiroz J."/>
            <person name="Raj R."/>
            <person name="Weissenberger G."/>
            <person name="Xin Y."/>
            <person name="Zou X."/>
            <person name="Han Y."/>
            <person name="Worley K."/>
            <person name="Muzny D."/>
            <person name="Gibbs R."/>
        </authorList>
    </citation>
    <scope>NUCLEOTIDE SEQUENCE</scope>
    <source>
        <strain evidence="2">Sampled in the wild</strain>
    </source>
</reference>
<comment type="caution">
    <text evidence="2">The sequence shown here is derived from an EMBL/GenBank/DDBJ whole genome shotgun (WGS) entry which is preliminary data.</text>
</comment>
<feature type="compositionally biased region" description="Basic and acidic residues" evidence="1">
    <location>
        <begin position="144"/>
        <end position="197"/>
    </location>
</feature>
<dbReference type="PANTHER" id="PTHR18034">
    <property type="entry name" value="CELL CYCLE CONTROL PROTEIN CWF22-RELATED"/>
    <property type="match status" value="1"/>
</dbReference>
<feature type="compositionally biased region" description="Basic and acidic residues" evidence="1">
    <location>
        <begin position="206"/>
        <end position="227"/>
    </location>
</feature>
<dbReference type="InterPro" id="IPR016024">
    <property type="entry name" value="ARM-type_fold"/>
</dbReference>
<dbReference type="AlphaFoldDB" id="A0A8K0KD11"/>
<accession>A0A8K0KD11</accession>
<reference evidence="2" key="1">
    <citation type="submission" date="2013-04" db="EMBL/GenBank/DDBJ databases">
        <authorList>
            <person name="Qu J."/>
            <person name="Murali S.C."/>
            <person name="Bandaranaike D."/>
            <person name="Bellair M."/>
            <person name="Blankenburg K."/>
            <person name="Chao H."/>
            <person name="Dinh H."/>
            <person name="Doddapaneni H."/>
            <person name="Downs B."/>
            <person name="Dugan-Rocha S."/>
            <person name="Elkadiri S."/>
            <person name="Gnanaolivu R.D."/>
            <person name="Hernandez B."/>
            <person name="Javaid M."/>
            <person name="Jayaseelan J.C."/>
            <person name="Lee S."/>
            <person name="Li M."/>
            <person name="Ming W."/>
            <person name="Munidasa M."/>
            <person name="Muniz J."/>
            <person name="Nguyen L."/>
            <person name="Ongeri F."/>
            <person name="Osuji N."/>
            <person name="Pu L.-L."/>
            <person name="Puazo M."/>
            <person name="Qu C."/>
            <person name="Quiroz J."/>
            <person name="Raj R."/>
            <person name="Weissenberger G."/>
            <person name="Xin Y."/>
            <person name="Zou X."/>
            <person name="Han Y."/>
            <person name="Richards S."/>
            <person name="Worley K."/>
            <person name="Muzny D."/>
            <person name="Gibbs R."/>
        </authorList>
    </citation>
    <scope>NUCLEOTIDE SEQUENCE</scope>
    <source>
        <strain evidence="2">Sampled in the wild</strain>
    </source>
</reference>
<feature type="non-terminal residue" evidence="2">
    <location>
        <position position="373"/>
    </location>
</feature>
<dbReference type="SUPFAM" id="SSF48371">
    <property type="entry name" value="ARM repeat"/>
    <property type="match status" value="1"/>
</dbReference>
<evidence type="ECO:0000313" key="2">
    <source>
        <dbReference type="EMBL" id="KAG8231914.1"/>
    </source>
</evidence>
<feature type="compositionally biased region" description="Basic and acidic residues" evidence="1">
    <location>
        <begin position="49"/>
        <end position="58"/>
    </location>
</feature>
<dbReference type="OrthoDB" id="1924287at2759"/>
<organism evidence="2 3">
    <name type="scientific">Ladona fulva</name>
    <name type="common">Scarce chaser dragonfly</name>
    <name type="synonym">Libellula fulva</name>
    <dbReference type="NCBI Taxonomy" id="123851"/>
    <lineage>
        <taxon>Eukaryota</taxon>
        <taxon>Metazoa</taxon>
        <taxon>Ecdysozoa</taxon>
        <taxon>Arthropoda</taxon>
        <taxon>Hexapoda</taxon>
        <taxon>Insecta</taxon>
        <taxon>Pterygota</taxon>
        <taxon>Palaeoptera</taxon>
        <taxon>Odonata</taxon>
        <taxon>Epiprocta</taxon>
        <taxon>Anisoptera</taxon>
        <taxon>Libelluloidea</taxon>
        <taxon>Libellulidae</taxon>
        <taxon>Ladona</taxon>
    </lineage>
</organism>